<proteinExistence type="predicted"/>
<dbReference type="SUPFAM" id="SSF46894">
    <property type="entry name" value="C-terminal effector domain of the bipartite response regulators"/>
    <property type="match status" value="1"/>
</dbReference>
<dbReference type="AlphaFoldDB" id="A0A1I6XBM1"/>
<dbReference type="SMART" id="SM00421">
    <property type="entry name" value="HTH_LUXR"/>
    <property type="match status" value="1"/>
</dbReference>
<dbReference type="Pfam" id="PF08447">
    <property type="entry name" value="PAS_3"/>
    <property type="match status" value="1"/>
</dbReference>
<dbReference type="STRING" id="477690.SAMN05216474_0078"/>
<dbReference type="InterPro" id="IPR036388">
    <property type="entry name" value="WH-like_DNA-bd_sf"/>
</dbReference>
<evidence type="ECO:0000259" key="4">
    <source>
        <dbReference type="PROSITE" id="PS50043"/>
    </source>
</evidence>
<dbReference type="InterPro" id="IPR035965">
    <property type="entry name" value="PAS-like_dom_sf"/>
</dbReference>
<dbReference type="EMBL" id="FPAS01000001">
    <property type="protein sequence ID" value="SFT35700.1"/>
    <property type="molecule type" value="Genomic_DNA"/>
</dbReference>
<evidence type="ECO:0000256" key="1">
    <source>
        <dbReference type="ARBA" id="ARBA00023015"/>
    </source>
</evidence>
<gene>
    <name evidence="5" type="ORF">SAMN05216474_0078</name>
</gene>
<keyword evidence="3" id="KW-0804">Transcription</keyword>
<reference evidence="5 6" key="1">
    <citation type="submission" date="2016-10" db="EMBL/GenBank/DDBJ databases">
        <authorList>
            <person name="de Groot N.N."/>
        </authorList>
    </citation>
    <scope>NUCLEOTIDE SEQUENCE [LARGE SCALE GENOMIC DNA]</scope>
    <source>
        <strain evidence="5 6">CGMCC 1.7005</strain>
    </source>
</reference>
<dbReference type="Pfam" id="PF00196">
    <property type="entry name" value="GerE"/>
    <property type="match status" value="1"/>
</dbReference>
<dbReference type="InterPro" id="IPR013655">
    <property type="entry name" value="PAS_fold_3"/>
</dbReference>
<dbReference type="Gene3D" id="1.10.10.10">
    <property type="entry name" value="Winged helix-like DNA-binding domain superfamily/Winged helix DNA-binding domain"/>
    <property type="match status" value="1"/>
</dbReference>
<dbReference type="OrthoDB" id="965844at2"/>
<evidence type="ECO:0000256" key="2">
    <source>
        <dbReference type="ARBA" id="ARBA00023125"/>
    </source>
</evidence>
<dbReference type="PANTHER" id="PTHR44688">
    <property type="entry name" value="DNA-BINDING TRANSCRIPTIONAL ACTIVATOR DEVR_DOSR"/>
    <property type="match status" value="1"/>
</dbReference>
<dbReference type="RefSeq" id="WP_090244981.1">
    <property type="nucleotide sequence ID" value="NZ_FPAS01000001.1"/>
</dbReference>
<dbReference type="Gene3D" id="3.30.450.20">
    <property type="entry name" value="PAS domain"/>
    <property type="match status" value="1"/>
</dbReference>
<keyword evidence="1" id="KW-0805">Transcription regulation</keyword>
<evidence type="ECO:0000256" key="3">
    <source>
        <dbReference type="ARBA" id="ARBA00023163"/>
    </source>
</evidence>
<sequence>MNTKYHDLYKEIFETFREYEGTVIEDQINKLREFDSFLPPSQSFFIVSNTTKNSFEFVSENFEVVLGLEIDRMINEGINYWFSFIHPEDLEIWLNIMADLMLFTMTEVSPEERPLLHYTWSFRVKNKKGVYVKILEHQTPTFFDEHVKPVMGVAQLTVLEENQHSPMVATVKKLNANKEYETLFYKNYSQKLIATDLSNRELDVLRLLALNKTSKEIGNQLFISSHTVDGHRRKILKKLDFSKTNELVSYCMKNQLF</sequence>
<dbReference type="CDD" id="cd06170">
    <property type="entry name" value="LuxR_C_like"/>
    <property type="match status" value="1"/>
</dbReference>
<dbReference type="PRINTS" id="PR00038">
    <property type="entry name" value="HTHLUXR"/>
</dbReference>
<dbReference type="SUPFAM" id="SSF55785">
    <property type="entry name" value="PYP-like sensor domain (PAS domain)"/>
    <property type="match status" value="1"/>
</dbReference>
<dbReference type="InterPro" id="IPR000792">
    <property type="entry name" value="Tscrpt_reg_LuxR_C"/>
</dbReference>
<evidence type="ECO:0000313" key="5">
    <source>
        <dbReference type="EMBL" id="SFT35700.1"/>
    </source>
</evidence>
<name>A0A1I6XBM1_9FLAO</name>
<dbReference type="PANTHER" id="PTHR44688:SF16">
    <property type="entry name" value="DNA-BINDING TRANSCRIPTIONAL ACTIVATOR DEVR_DOSR"/>
    <property type="match status" value="1"/>
</dbReference>
<evidence type="ECO:0000313" key="6">
    <source>
        <dbReference type="Proteomes" id="UP000236454"/>
    </source>
</evidence>
<keyword evidence="6" id="KW-1185">Reference proteome</keyword>
<keyword evidence="2" id="KW-0238">DNA-binding</keyword>
<dbReference type="PROSITE" id="PS50043">
    <property type="entry name" value="HTH_LUXR_2"/>
    <property type="match status" value="1"/>
</dbReference>
<dbReference type="GO" id="GO:0006355">
    <property type="term" value="P:regulation of DNA-templated transcription"/>
    <property type="evidence" value="ECO:0007669"/>
    <property type="project" value="InterPro"/>
</dbReference>
<dbReference type="GO" id="GO:0003677">
    <property type="term" value="F:DNA binding"/>
    <property type="evidence" value="ECO:0007669"/>
    <property type="project" value="UniProtKB-KW"/>
</dbReference>
<feature type="domain" description="HTH luxR-type" evidence="4">
    <location>
        <begin position="189"/>
        <end position="255"/>
    </location>
</feature>
<dbReference type="Proteomes" id="UP000236454">
    <property type="component" value="Unassembled WGS sequence"/>
</dbReference>
<organism evidence="5 6">
    <name type="scientific">Lishizhenia tianjinensis</name>
    <dbReference type="NCBI Taxonomy" id="477690"/>
    <lineage>
        <taxon>Bacteria</taxon>
        <taxon>Pseudomonadati</taxon>
        <taxon>Bacteroidota</taxon>
        <taxon>Flavobacteriia</taxon>
        <taxon>Flavobacteriales</taxon>
        <taxon>Crocinitomicaceae</taxon>
        <taxon>Lishizhenia</taxon>
    </lineage>
</organism>
<protein>
    <submittedName>
        <fullName evidence="5">PAS fold-containing protein</fullName>
    </submittedName>
</protein>
<accession>A0A1I6XBM1</accession>
<dbReference type="InterPro" id="IPR016032">
    <property type="entry name" value="Sig_transdc_resp-reg_C-effctor"/>
</dbReference>